<dbReference type="EMBL" id="CAJVPV010050694">
    <property type="protein sequence ID" value="CAG8778196.1"/>
    <property type="molecule type" value="Genomic_DNA"/>
</dbReference>
<protein>
    <submittedName>
        <fullName evidence="1">13912_t:CDS:1</fullName>
    </submittedName>
</protein>
<evidence type="ECO:0000313" key="1">
    <source>
        <dbReference type="EMBL" id="CAG8778196.1"/>
    </source>
</evidence>
<name>A0A9N9JFN9_9GLOM</name>
<keyword evidence="2" id="KW-1185">Reference proteome</keyword>
<feature type="non-terminal residue" evidence="1">
    <location>
        <position position="1"/>
    </location>
</feature>
<organism evidence="1 2">
    <name type="scientific">Acaulospora morrowiae</name>
    <dbReference type="NCBI Taxonomy" id="94023"/>
    <lineage>
        <taxon>Eukaryota</taxon>
        <taxon>Fungi</taxon>
        <taxon>Fungi incertae sedis</taxon>
        <taxon>Mucoromycota</taxon>
        <taxon>Glomeromycotina</taxon>
        <taxon>Glomeromycetes</taxon>
        <taxon>Diversisporales</taxon>
        <taxon>Acaulosporaceae</taxon>
        <taxon>Acaulospora</taxon>
    </lineage>
</organism>
<reference evidence="1" key="1">
    <citation type="submission" date="2021-06" db="EMBL/GenBank/DDBJ databases">
        <authorList>
            <person name="Kallberg Y."/>
            <person name="Tangrot J."/>
            <person name="Rosling A."/>
        </authorList>
    </citation>
    <scope>NUCLEOTIDE SEQUENCE</scope>
    <source>
        <strain evidence="1">CL551</strain>
    </source>
</reference>
<sequence>DLLYNYKETFEGSATLKSCETFYSEFLQATLQKRIRKEATPSDKKRIRCEETEM</sequence>
<dbReference type="AlphaFoldDB" id="A0A9N9JFN9"/>
<gene>
    <name evidence="1" type="ORF">AMORRO_LOCUS17091</name>
</gene>
<proteinExistence type="predicted"/>
<comment type="caution">
    <text evidence="1">The sequence shown here is derived from an EMBL/GenBank/DDBJ whole genome shotgun (WGS) entry which is preliminary data.</text>
</comment>
<accession>A0A9N9JFN9</accession>
<feature type="non-terminal residue" evidence="1">
    <location>
        <position position="54"/>
    </location>
</feature>
<dbReference type="Proteomes" id="UP000789342">
    <property type="component" value="Unassembled WGS sequence"/>
</dbReference>
<evidence type="ECO:0000313" key="2">
    <source>
        <dbReference type="Proteomes" id="UP000789342"/>
    </source>
</evidence>